<dbReference type="PANTHER" id="PTHR47174:SF1">
    <property type="entry name" value="REDUCED VIABILITY UPON STARVATION PROTEIN 167"/>
    <property type="match status" value="1"/>
</dbReference>
<organism evidence="6 7">
    <name type="scientific">Meripilus lineatus</name>
    <dbReference type="NCBI Taxonomy" id="2056292"/>
    <lineage>
        <taxon>Eukaryota</taxon>
        <taxon>Fungi</taxon>
        <taxon>Dikarya</taxon>
        <taxon>Basidiomycota</taxon>
        <taxon>Agaricomycotina</taxon>
        <taxon>Agaricomycetes</taxon>
        <taxon>Polyporales</taxon>
        <taxon>Meripilaceae</taxon>
        <taxon>Meripilus</taxon>
    </lineage>
</organism>
<feature type="domain" description="SH3" evidence="4">
    <location>
        <begin position="381"/>
        <end position="437"/>
    </location>
</feature>
<proteinExistence type="predicted"/>
<evidence type="ECO:0000256" key="2">
    <source>
        <dbReference type="PROSITE-ProRule" id="PRU00192"/>
    </source>
</evidence>
<dbReference type="FunFam" id="2.30.30.40:FF:000100">
    <property type="entry name" value="SH3 domain-containing YSC84-like protein 1"/>
    <property type="match status" value="1"/>
</dbReference>
<dbReference type="InterPro" id="IPR036028">
    <property type="entry name" value="SH3-like_dom_sf"/>
</dbReference>
<evidence type="ECO:0008006" key="8">
    <source>
        <dbReference type="Google" id="ProtNLM"/>
    </source>
</evidence>
<keyword evidence="1 2" id="KW-0728">SH3 domain</keyword>
<accession>A0AAD5Y8I4</accession>
<dbReference type="GO" id="GO:0008289">
    <property type="term" value="F:lipid binding"/>
    <property type="evidence" value="ECO:0007669"/>
    <property type="project" value="TreeGrafter"/>
</dbReference>
<evidence type="ECO:0000259" key="5">
    <source>
        <dbReference type="PROSITE" id="PS51021"/>
    </source>
</evidence>
<evidence type="ECO:0000256" key="1">
    <source>
        <dbReference type="ARBA" id="ARBA00022443"/>
    </source>
</evidence>
<dbReference type="PROSITE" id="PS50002">
    <property type="entry name" value="SH3"/>
    <property type="match status" value="1"/>
</dbReference>
<dbReference type="EMBL" id="JANAWD010000742">
    <property type="protein sequence ID" value="KAJ3476179.1"/>
    <property type="molecule type" value="Genomic_DNA"/>
</dbReference>
<evidence type="ECO:0000259" key="4">
    <source>
        <dbReference type="PROSITE" id="PS50002"/>
    </source>
</evidence>
<dbReference type="GO" id="GO:0006897">
    <property type="term" value="P:endocytosis"/>
    <property type="evidence" value="ECO:0007669"/>
    <property type="project" value="InterPro"/>
</dbReference>
<feature type="compositionally biased region" description="Polar residues" evidence="3">
    <location>
        <begin position="352"/>
        <end position="362"/>
    </location>
</feature>
<comment type="caution">
    <text evidence="6">The sequence shown here is derived from an EMBL/GenBank/DDBJ whole genome shotgun (WGS) entry which is preliminary data.</text>
</comment>
<dbReference type="PROSITE" id="PS51021">
    <property type="entry name" value="BAR"/>
    <property type="match status" value="1"/>
</dbReference>
<feature type="region of interest" description="Disordered" evidence="3">
    <location>
        <begin position="282"/>
        <end position="381"/>
    </location>
</feature>
<reference evidence="6" key="1">
    <citation type="submission" date="2022-07" db="EMBL/GenBank/DDBJ databases">
        <title>Genome Sequence of Physisporinus lineatus.</title>
        <authorList>
            <person name="Buettner E."/>
        </authorList>
    </citation>
    <scope>NUCLEOTIDE SEQUENCE</scope>
    <source>
        <strain evidence="6">VT162</strain>
    </source>
</reference>
<dbReference type="GO" id="GO:0051666">
    <property type="term" value="P:actin cortical patch localization"/>
    <property type="evidence" value="ECO:0007669"/>
    <property type="project" value="InterPro"/>
</dbReference>
<dbReference type="GO" id="GO:0043332">
    <property type="term" value="C:mating projection tip"/>
    <property type="evidence" value="ECO:0007669"/>
    <property type="project" value="TreeGrafter"/>
</dbReference>
<dbReference type="PANTHER" id="PTHR47174">
    <property type="entry name" value="BRIDGING INTEGRATOR 3"/>
    <property type="match status" value="1"/>
</dbReference>
<dbReference type="InterPro" id="IPR001452">
    <property type="entry name" value="SH3_domain"/>
</dbReference>
<dbReference type="SUPFAM" id="SSF103657">
    <property type="entry name" value="BAR/IMD domain-like"/>
    <property type="match status" value="1"/>
</dbReference>
<dbReference type="SUPFAM" id="SSF50044">
    <property type="entry name" value="SH3-domain"/>
    <property type="match status" value="1"/>
</dbReference>
<dbReference type="Pfam" id="PF03114">
    <property type="entry name" value="BAR"/>
    <property type="match status" value="1"/>
</dbReference>
<gene>
    <name evidence="6" type="ORF">NLI96_g11340</name>
</gene>
<feature type="compositionally biased region" description="Low complexity" evidence="3">
    <location>
        <begin position="296"/>
        <end position="307"/>
    </location>
</feature>
<sequence length="437" mass="48239">MKGIGKAFARTPHMLTSKVGLSKKSNDPEFDDYARRFASIEQATEKLLKDTKAFVEGVTNLFSNGSAFATHFTTIFHPLAGEYDLIGKHPEAEHTVKNVDAYEGTLEELKGAIVPELELIEARITGPIKELQGVLKQIRKSITKRDHKLLDFDRFNNSLSKLREKKEKSLNDEKNLFKLEQDFEVASNEYDYINTAMKDELPKFLVMATQFIDPLFHSFFYMQLNIFYLLLEKLSGFAEGRYTITVSAAEIATDYEERRTDAWSRIEDLNITKRMISTSKFVQSKRATGDEKPAIGRTASTATNSSGGSRGLAPPPSRTASGGSTSPSFKKKAPPPPPSSSAPPPYSPSPSGNSFASRSISGGSVKKAPPPPPPIKPKPKPAAEYVTALYDFDAQADGDLSFKIGDRIEIVEKSDSADDWWTGKLRGQQGVFPGTSH</sequence>
<dbReference type="SMART" id="SM00326">
    <property type="entry name" value="SH3"/>
    <property type="match status" value="1"/>
</dbReference>
<evidence type="ECO:0000313" key="6">
    <source>
        <dbReference type="EMBL" id="KAJ3476179.1"/>
    </source>
</evidence>
<dbReference type="Pfam" id="PF00018">
    <property type="entry name" value="SH3_1"/>
    <property type="match status" value="1"/>
</dbReference>
<evidence type="ECO:0000256" key="3">
    <source>
        <dbReference type="SAM" id="MobiDB-lite"/>
    </source>
</evidence>
<dbReference type="GO" id="GO:1990528">
    <property type="term" value="C:Rvs161p-Rvs167p complex"/>
    <property type="evidence" value="ECO:0007669"/>
    <property type="project" value="TreeGrafter"/>
</dbReference>
<dbReference type="PRINTS" id="PR00452">
    <property type="entry name" value="SH3DOMAIN"/>
</dbReference>
<keyword evidence="7" id="KW-1185">Reference proteome</keyword>
<feature type="compositionally biased region" description="Pro residues" evidence="3">
    <location>
        <begin position="334"/>
        <end position="348"/>
    </location>
</feature>
<dbReference type="InterPro" id="IPR046982">
    <property type="entry name" value="BIN3/RVS161-like"/>
</dbReference>
<dbReference type="AlphaFoldDB" id="A0AAD5Y8I4"/>
<dbReference type="SMART" id="SM00721">
    <property type="entry name" value="BAR"/>
    <property type="match status" value="1"/>
</dbReference>
<dbReference type="CDD" id="cd07599">
    <property type="entry name" value="BAR_Rvs167p"/>
    <property type="match status" value="1"/>
</dbReference>
<dbReference type="Proteomes" id="UP001212997">
    <property type="component" value="Unassembled WGS sequence"/>
</dbReference>
<evidence type="ECO:0000313" key="7">
    <source>
        <dbReference type="Proteomes" id="UP001212997"/>
    </source>
</evidence>
<dbReference type="Gene3D" id="2.30.30.40">
    <property type="entry name" value="SH3 Domains"/>
    <property type="match status" value="1"/>
</dbReference>
<protein>
    <recommendedName>
        <fullName evidence="8">BAR-domain-containing protein</fullName>
    </recommendedName>
</protein>
<dbReference type="InterPro" id="IPR004148">
    <property type="entry name" value="BAR_dom"/>
</dbReference>
<dbReference type="Gene3D" id="1.20.1270.60">
    <property type="entry name" value="Arfaptin homology (AH) domain/BAR domain"/>
    <property type="match status" value="1"/>
</dbReference>
<feature type="domain" description="BAR" evidence="5">
    <location>
        <begin position="15"/>
        <end position="247"/>
    </location>
</feature>
<name>A0AAD5Y8I4_9APHY</name>
<dbReference type="GO" id="GO:0031097">
    <property type="term" value="C:medial cortex"/>
    <property type="evidence" value="ECO:0007669"/>
    <property type="project" value="TreeGrafter"/>
</dbReference>
<dbReference type="GO" id="GO:0097320">
    <property type="term" value="P:plasma membrane tubulation"/>
    <property type="evidence" value="ECO:0007669"/>
    <property type="project" value="TreeGrafter"/>
</dbReference>
<dbReference type="InterPro" id="IPR027267">
    <property type="entry name" value="AH/BAR_dom_sf"/>
</dbReference>
<dbReference type="GO" id="GO:0030479">
    <property type="term" value="C:actin cortical patch"/>
    <property type="evidence" value="ECO:0007669"/>
    <property type="project" value="TreeGrafter"/>
</dbReference>